<dbReference type="GO" id="GO:0008961">
    <property type="term" value="F:phosphatidylglycerol-prolipoprotein diacylglyceryl transferase activity"/>
    <property type="evidence" value="ECO:0007669"/>
    <property type="project" value="UniProtKB-EC"/>
</dbReference>
<evidence type="ECO:0000256" key="1">
    <source>
        <dbReference type="ARBA" id="ARBA00007150"/>
    </source>
</evidence>
<comment type="catalytic activity">
    <reaction evidence="7">
        <text>L-cysteinyl-[prolipoprotein] + a 1,2-diacyl-sn-glycero-3-phospho-(1'-sn-glycerol) = an S-1,2-diacyl-sn-glyceryl-L-cysteinyl-[prolipoprotein] + sn-glycerol 1-phosphate + H(+)</text>
        <dbReference type="Rhea" id="RHEA:56712"/>
        <dbReference type="Rhea" id="RHEA-COMP:14679"/>
        <dbReference type="Rhea" id="RHEA-COMP:14680"/>
        <dbReference type="ChEBI" id="CHEBI:15378"/>
        <dbReference type="ChEBI" id="CHEBI:29950"/>
        <dbReference type="ChEBI" id="CHEBI:57685"/>
        <dbReference type="ChEBI" id="CHEBI:64716"/>
        <dbReference type="ChEBI" id="CHEBI:140658"/>
        <dbReference type="EC" id="2.5.1.145"/>
    </reaction>
</comment>
<evidence type="ECO:0000256" key="4">
    <source>
        <dbReference type="ARBA" id="ARBA00022692"/>
    </source>
</evidence>
<sequence length="294" mass="32859">MRQILFTIPVFGGVKIFGYGVMLVLAFASSTWLAVYRARREKLDGDLVMDMAFWIFAGGLSGARLFYCIQYWGRGIDNVLDVFQFWKGGIVYYGGIFGGALAFFVYRRFNPFPVRPYLDALAPSIAVGTLFGRLGCFLNGCCFGDVCHTALGVRFPRESPPWESEVRLGLIPPDALRSLPLHPTQLYSALDAFVLLILLSAFYPFRRRDGEVMGVLMIAYPITRFLIEYVRNDEGIFFAGLTISQTISVGLLAAAAAYWYWLSRCPKSRYADLPASQEPVSELVAAVTWSAPVR</sequence>
<evidence type="ECO:0000313" key="9">
    <source>
        <dbReference type="Proteomes" id="UP001216907"/>
    </source>
</evidence>
<accession>A0ABT6F788</accession>
<feature type="transmembrane region" description="Helical" evidence="7">
    <location>
        <begin position="47"/>
        <end position="73"/>
    </location>
</feature>
<comment type="caution">
    <text evidence="8">The sequence shown here is derived from an EMBL/GenBank/DDBJ whole genome shotgun (WGS) entry which is preliminary data.</text>
</comment>
<keyword evidence="9" id="KW-1185">Reference proteome</keyword>
<comment type="pathway">
    <text evidence="7">Protein modification; lipoprotein biosynthesis (diacylglyceryl transfer).</text>
</comment>
<dbReference type="RefSeq" id="WP_277859798.1">
    <property type="nucleotide sequence ID" value="NZ_JARRAG010000001.1"/>
</dbReference>
<feature type="transmembrane region" description="Helical" evidence="7">
    <location>
        <begin position="16"/>
        <end position="35"/>
    </location>
</feature>
<keyword evidence="3 7" id="KW-0808">Transferase</keyword>
<dbReference type="Proteomes" id="UP001216907">
    <property type="component" value="Unassembled WGS sequence"/>
</dbReference>
<dbReference type="Pfam" id="PF01790">
    <property type="entry name" value="LGT"/>
    <property type="match status" value="1"/>
</dbReference>
<evidence type="ECO:0000256" key="6">
    <source>
        <dbReference type="ARBA" id="ARBA00023136"/>
    </source>
</evidence>
<evidence type="ECO:0000256" key="3">
    <source>
        <dbReference type="ARBA" id="ARBA00022679"/>
    </source>
</evidence>
<keyword evidence="5 7" id="KW-1133">Transmembrane helix</keyword>
<comment type="function">
    <text evidence="7">Catalyzes the transfer of the diacylglyceryl group from phosphatidylglycerol to the sulfhydryl group of the N-terminal cysteine of a prolipoprotein, the first step in the formation of mature lipoproteins.</text>
</comment>
<evidence type="ECO:0000256" key="2">
    <source>
        <dbReference type="ARBA" id="ARBA00022475"/>
    </source>
</evidence>
<evidence type="ECO:0000313" key="8">
    <source>
        <dbReference type="EMBL" id="MDG3003447.1"/>
    </source>
</evidence>
<comment type="similarity">
    <text evidence="1 7">Belongs to the Lgt family.</text>
</comment>
<dbReference type="NCBIfam" id="TIGR00544">
    <property type="entry name" value="lgt"/>
    <property type="match status" value="1"/>
</dbReference>
<protein>
    <recommendedName>
        <fullName evidence="7">Phosphatidylglycerol--prolipoprotein diacylglyceryl transferase</fullName>
        <ecNumber evidence="7">2.5.1.145</ecNumber>
    </recommendedName>
</protein>
<feature type="binding site" evidence="7">
    <location>
        <position position="133"/>
    </location>
    <ligand>
        <name>a 1,2-diacyl-sn-glycero-3-phospho-(1'-sn-glycerol)</name>
        <dbReference type="ChEBI" id="CHEBI:64716"/>
    </ligand>
</feature>
<gene>
    <name evidence="7 8" type="primary">lgt</name>
    <name evidence="8" type="ORF">PZE19_06695</name>
</gene>
<evidence type="ECO:0000256" key="5">
    <source>
        <dbReference type="ARBA" id="ARBA00022989"/>
    </source>
</evidence>
<proteinExistence type="inferred from homology"/>
<keyword evidence="2 7" id="KW-1003">Cell membrane</keyword>
<evidence type="ECO:0000256" key="7">
    <source>
        <dbReference type="HAMAP-Rule" id="MF_01147"/>
    </source>
</evidence>
<name>A0ABT6F788_9BACT</name>
<feature type="transmembrane region" description="Helical" evidence="7">
    <location>
        <begin position="212"/>
        <end position="230"/>
    </location>
</feature>
<feature type="transmembrane region" description="Helical" evidence="7">
    <location>
        <begin position="85"/>
        <end position="105"/>
    </location>
</feature>
<dbReference type="EC" id="2.5.1.145" evidence="7"/>
<reference evidence="8 9" key="1">
    <citation type="submission" date="2023-03" db="EMBL/GenBank/DDBJ databases">
        <title>Paludisphaera mucosa sp. nov. a novel planctomycete from northern fen.</title>
        <authorList>
            <person name="Ivanova A."/>
        </authorList>
    </citation>
    <scope>NUCLEOTIDE SEQUENCE [LARGE SCALE GENOMIC DNA]</scope>
    <source>
        <strain evidence="8 9">Pla2</strain>
    </source>
</reference>
<keyword evidence="4 7" id="KW-0812">Transmembrane</keyword>
<dbReference type="HAMAP" id="MF_01147">
    <property type="entry name" value="Lgt"/>
    <property type="match status" value="1"/>
</dbReference>
<dbReference type="InterPro" id="IPR001640">
    <property type="entry name" value="Lgt"/>
</dbReference>
<feature type="transmembrane region" description="Helical" evidence="7">
    <location>
        <begin position="236"/>
        <end position="261"/>
    </location>
</feature>
<comment type="subcellular location">
    <subcellularLocation>
        <location evidence="7">Cell membrane</location>
        <topology evidence="7">Multi-pass membrane protein</topology>
    </subcellularLocation>
</comment>
<dbReference type="EMBL" id="JARRAG010000001">
    <property type="protein sequence ID" value="MDG3003447.1"/>
    <property type="molecule type" value="Genomic_DNA"/>
</dbReference>
<dbReference type="PANTHER" id="PTHR30589:SF0">
    <property type="entry name" value="PHOSPHATIDYLGLYCEROL--PROLIPOPROTEIN DIACYLGLYCERYL TRANSFERASE"/>
    <property type="match status" value="1"/>
</dbReference>
<feature type="transmembrane region" description="Helical" evidence="7">
    <location>
        <begin position="186"/>
        <end position="205"/>
    </location>
</feature>
<keyword evidence="6 7" id="KW-0472">Membrane</keyword>
<dbReference type="PANTHER" id="PTHR30589">
    <property type="entry name" value="PROLIPOPROTEIN DIACYLGLYCERYL TRANSFERASE"/>
    <property type="match status" value="1"/>
</dbReference>
<organism evidence="8 9">
    <name type="scientific">Paludisphaera mucosa</name>
    <dbReference type="NCBI Taxonomy" id="3030827"/>
    <lineage>
        <taxon>Bacteria</taxon>
        <taxon>Pseudomonadati</taxon>
        <taxon>Planctomycetota</taxon>
        <taxon>Planctomycetia</taxon>
        <taxon>Isosphaerales</taxon>
        <taxon>Isosphaeraceae</taxon>
        <taxon>Paludisphaera</taxon>
    </lineage>
</organism>